<feature type="transmembrane region" description="Helical" evidence="8">
    <location>
        <begin position="452"/>
        <end position="477"/>
    </location>
</feature>
<keyword evidence="3 8" id="KW-0813">Transport</keyword>
<feature type="transmembrane region" description="Helical" evidence="8">
    <location>
        <begin position="420"/>
        <end position="440"/>
    </location>
</feature>
<dbReference type="GO" id="GO:0005774">
    <property type="term" value="C:vacuolar membrane"/>
    <property type="evidence" value="ECO:0007669"/>
    <property type="project" value="UniProtKB-SubCell"/>
</dbReference>
<feature type="region of interest" description="Disordered" evidence="9">
    <location>
        <begin position="534"/>
        <end position="561"/>
    </location>
</feature>
<evidence type="ECO:0000256" key="4">
    <source>
        <dbReference type="ARBA" id="ARBA00022692"/>
    </source>
</evidence>
<sequence>MSVANAGLAAGATSVQAENPPPTAKDLGGPAALADEDHPIAPDQFDPRYETTKWEIWSYYCYYIGNNGLTLFNFGPTLFQDLLYEAAGDGGTLSFLGSTRTINSIVLLANGISFAIQVILFLIIGSFADYGTWRPWILIFWSVVAWAIGFGFLGVHTIDKWHVATGLYMVGLIAYQMCITFWTAAFPGLARNTVEMRMKAEEYEAREIDRDKYDYADMMMRNRLQNVAFIMQSLGEIFILAVLVGILFALDVNASTENNLWGLSVLIAYASGVWVVLAIPWFYFEKKRPGQDLPPGMNIVSVGFWQLYRAFTQIWRLKQTLIYLIGYFLLGDSLNTTVTVIATLQNTVVSYNTLTLTYLLIVGITAQLVGIFAFWTIQKRFHLSTKTMFDAIMVGIILLDAWGMIGIWTQKFGFHNEWEFWLYQVWYGLFVCPWYSYSQIMISEVTPRGKEFLFFALFSIMGKTSAFIGPIVSSAIIDASPTGNNSLPFYFLLGLSLLSFGLLAFFVDLKKSRREQEIFLAEEKAVKERRASYVSPTGRSLAVSDGSGSGSPTIGKTGVKV</sequence>
<dbReference type="PANTHER" id="PTHR23519:SF5">
    <property type="entry name" value="AUTOPHAGY-RELATED PROTEIN"/>
    <property type="match status" value="1"/>
</dbReference>
<evidence type="ECO:0000256" key="1">
    <source>
        <dbReference type="ARBA" id="ARBA00004128"/>
    </source>
</evidence>
<feature type="transmembrane region" description="Helical" evidence="8">
    <location>
        <begin position="167"/>
        <end position="189"/>
    </location>
</feature>
<feature type="transmembrane region" description="Helical" evidence="8">
    <location>
        <begin position="489"/>
        <end position="507"/>
    </location>
</feature>
<organism evidence="10 11">
    <name type="scientific">Tothia fuscella</name>
    <dbReference type="NCBI Taxonomy" id="1048955"/>
    <lineage>
        <taxon>Eukaryota</taxon>
        <taxon>Fungi</taxon>
        <taxon>Dikarya</taxon>
        <taxon>Ascomycota</taxon>
        <taxon>Pezizomycotina</taxon>
        <taxon>Dothideomycetes</taxon>
        <taxon>Pleosporomycetidae</taxon>
        <taxon>Venturiales</taxon>
        <taxon>Cylindrosympodiaceae</taxon>
        <taxon>Tothia</taxon>
    </lineage>
</organism>
<feature type="transmembrane region" description="Helical" evidence="8">
    <location>
        <begin position="227"/>
        <end position="248"/>
    </location>
</feature>
<evidence type="ECO:0000256" key="6">
    <source>
        <dbReference type="ARBA" id="ARBA00023006"/>
    </source>
</evidence>
<dbReference type="Proteomes" id="UP000800235">
    <property type="component" value="Unassembled WGS sequence"/>
</dbReference>
<gene>
    <name evidence="10" type="ORF">EJ08DRAFT_738788</name>
</gene>
<dbReference type="GO" id="GO:0006865">
    <property type="term" value="P:amino acid transport"/>
    <property type="evidence" value="ECO:0007669"/>
    <property type="project" value="UniProtKB-KW"/>
</dbReference>
<keyword evidence="4 8" id="KW-0812">Transmembrane</keyword>
<keyword evidence="8" id="KW-0029">Amino-acid transport</keyword>
<comment type="caution">
    <text evidence="10">The sequence shown here is derived from an EMBL/GenBank/DDBJ whole genome shotgun (WGS) entry which is preliminary data.</text>
</comment>
<keyword evidence="6 8" id="KW-0072">Autophagy</keyword>
<dbReference type="OrthoDB" id="42657at2759"/>
<evidence type="ECO:0000313" key="10">
    <source>
        <dbReference type="EMBL" id="KAF2419907.1"/>
    </source>
</evidence>
<dbReference type="AlphaFoldDB" id="A0A9P4TSD8"/>
<evidence type="ECO:0000256" key="9">
    <source>
        <dbReference type="SAM" id="MobiDB-lite"/>
    </source>
</evidence>
<evidence type="ECO:0000256" key="7">
    <source>
        <dbReference type="ARBA" id="ARBA00023136"/>
    </source>
</evidence>
<dbReference type="Gene3D" id="1.20.1250.20">
    <property type="entry name" value="MFS general substrate transporter like domains"/>
    <property type="match status" value="1"/>
</dbReference>
<reference evidence="10" key="1">
    <citation type="journal article" date="2020" name="Stud. Mycol.">
        <title>101 Dothideomycetes genomes: a test case for predicting lifestyles and emergence of pathogens.</title>
        <authorList>
            <person name="Haridas S."/>
            <person name="Albert R."/>
            <person name="Binder M."/>
            <person name="Bloem J."/>
            <person name="Labutti K."/>
            <person name="Salamov A."/>
            <person name="Andreopoulos B."/>
            <person name="Baker S."/>
            <person name="Barry K."/>
            <person name="Bills G."/>
            <person name="Bluhm B."/>
            <person name="Cannon C."/>
            <person name="Castanera R."/>
            <person name="Culley D."/>
            <person name="Daum C."/>
            <person name="Ezra D."/>
            <person name="Gonzalez J."/>
            <person name="Henrissat B."/>
            <person name="Kuo A."/>
            <person name="Liang C."/>
            <person name="Lipzen A."/>
            <person name="Lutzoni F."/>
            <person name="Magnuson J."/>
            <person name="Mondo S."/>
            <person name="Nolan M."/>
            <person name="Ohm R."/>
            <person name="Pangilinan J."/>
            <person name="Park H.-J."/>
            <person name="Ramirez L."/>
            <person name="Alfaro M."/>
            <person name="Sun H."/>
            <person name="Tritt A."/>
            <person name="Yoshinaga Y."/>
            <person name="Zwiers L.-H."/>
            <person name="Turgeon B."/>
            <person name="Goodwin S."/>
            <person name="Spatafora J."/>
            <person name="Crous P."/>
            <person name="Grigoriev I."/>
        </authorList>
    </citation>
    <scope>NUCLEOTIDE SEQUENCE</scope>
    <source>
        <strain evidence="10">CBS 130266</strain>
    </source>
</reference>
<name>A0A9P4TSD8_9PEZI</name>
<dbReference type="GO" id="GO:0006914">
    <property type="term" value="P:autophagy"/>
    <property type="evidence" value="ECO:0007669"/>
    <property type="project" value="UniProtKB-KW"/>
</dbReference>
<dbReference type="InterPro" id="IPR050495">
    <property type="entry name" value="ATG22/LtaA_families"/>
</dbReference>
<evidence type="ECO:0000313" key="11">
    <source>
        <dbReference type="Proteomes" id="UP000800235"/>
    </source>
</evidence>
<protein>
    <recommendedName>
        <fullName evidence="8">Autophagy-related protein</fullName>
    </recommendedName>
</protein>
<evidence type="ECO:0000256" key="3">
    <source>
        <dbReference type="ARBA" id="ARBA00022448"/>
    </source>
</evidence>
<accession>A0A9P4TSD8</accession>
<comment type="similarity">
    <text evidence="2 8">Belongs to the ATG22 family.</text>
</comment>
<keyword evidence="11" id="KW-1185">Reference proteome</keyword>
<feature type="transmembrane region" description="Helical" evidence="8">
    <location>
        <begin position="260"/>
        <end position="284"/>
    </location>
</feature>
<keyword evidence="8" id="KW-0926">Vacuole</keyword>
<evidence type="ECO:0000256" key="5">
    <source>
        <dbReference type="ARBA" id="ARBA00022989"/>
    </source>
</evidence>
<feature type="region of interest" description="Disordered" evidence="9">
    <location>
        <begin position="1"/>
        <end position="30"/>
    </location>
</feature>
<keyword evidence="5 8" id="KW-1133">Transmembrane helix</keyword>
<feature type="transmembrane region" description="Helical" evidence="8">
    <location>
        <begin position="321"/>
        <end position="344"/>
    </location>
</feature>
<evidence type="ECO:0000256" key="8">
    <source>
        <dbReference type="RuleBase" id="RU363073"/>
    </source>
</evidence>
<feature type="transmembrane region" description="Helical" evidence="8">
    <location>
        <begin position="136"/>
        <end position="155"/>
    </location>
</feature>
<dbReference type="SUPFAM" id="SSF103473">
    <property type="entry name" value="MFS general substrate transporter"/>
    <property type="match status" value="1"/>
</dbReference>
<comment type="function">
    <text evidence="8">Vacuolar effluxer which mediate the efflux of amino acids resulting from autophagic degradation. The release of autophagic amino acids allows the maintenance of protein synthesis and viability during nitrogen starvation.</text>
</comment>
<evidence type="ECO:0000256" key="2">
    <source>
        <dbReference type="ARBA" id="ARBA00006978"/>
    </source>
</evidence>
<dbReference type="InterPro" id="IPR024671">
    <property type="entry name" value="Atg22-like"/>
</dbReference>
<dbReference type="PANTHER" id="PTHR23519">
    <property type="entry name" value="AUTOPHAGY-RELATED PROTEIN 22"/>
    <property type="match status" value="1"/>
</dbReference>
<comment type="subcellular location">
    <subcellularLocation>
        <location evidence="1 8">Vacuole membrane</location>
        <topology evidence="1 8">Multi-pass membrane protein</topology>
    </subcellularLocation>
</comment>
<feature type="transmembrane region" description="Helical" evidence="8">
    <location>
        <begin position="356"/>
        <end position="377"/>
    </location>
</feature>
<feature type="transmembrane region" description="Helical" evidence="8">
    <location>
        <begin position="102"/>
        <end position="124"/>
    </location>
</feature>
<proteinExistence type="inferred from homology"/>
<dbReference type="EMBL" id="MU007115">
    <property type="protein sequence ID" value="KAF2419907.1"/>
    <property type="molecule type" value="Genomic_DNA"/>
</dbReference>
<dbReference type="InterPro" id="IPR036259">
    <property type="entry name" value="MFS_trans_sf"/>
</dbReference>
<keyword evidence="7 8" id="KW-0472">Membrane</keyword>
<feature type="transmembrane region" description="Helical" evidence="8">
    <location>
        <begin position="389"/>
        <end position="408"/>
    </location>
</feature>
<dbReference type="Pfam" id="PF11700">
    <property type="entry name" value="ATG22"/>
    <property type="match status" value="1"/>
</dbReference>